<keyword evidence="2" id="KW-1185">Reference proteome</keyword>
<dbReference type="Pfam" id="PF00646">
    <property type="entry name" value="F-box"/>
    <property type="match status" value="1"/>
</dbReference>
<evidence type="ECO:0000313" key="3">
    <source>
        <dbReference type="WBParaSite" id="Csp11.Scaffold629.g15451.t1"/>
    </source>
</evidence>
<protein>
    <submittedName>
        <fullName evidence="3">F-box domain-containing protein</fullName>
    </submittedName>
</protein>
<evidence type="ECO:0000313" key="2">
    <source>
        <dbReference type="Proteomes" id="UP000095282"/>
    </source>
</evidence>
<accession>A0A1I7U6U9</accession>
<dbReference type="WBParaSite" id="Csp11.Scaffold629.g15451.t1">
    <property type="protein sequence ID" value="Csp11.Scaffold629.g15451.t1"/>
    <property type="gene ID" value="Csp11.Scaffold629.g15451"/>
</dbReference>
<name>A0A1I7U6U9_9PELO</name>
<dbReference type="Proteomes" id="UP000095282">
    <property type="component" value="Unplaced"/>
</dbReference>
<organism evidence="2 3">
    <name type="scientific">Caenorhabditis tropicalis</name>
    <dbReference type="NCBI Taxonomy" id="1561998"/>
    <lineage>
        <taxon>Eukaryota</taxon>
        <taxon>Metazoa</taxon>
        <taxon>Ecdysozoa</taxon>
        <taxon>Nematoda</taxon>
        <taxon>Chromadorea</taxon>
        <taxon>Rhabditida</taxon>
        <taxon>Rhabditina</taxon>
        <taxon>Rhabditomorpha</taxon>
        <taxon>Rhabditoidea</taxon>
        <taxon>Rhabditidae</taxon>
        <taxon>Peloderinae</taxon>
        <taxon>Caenorhabditis</taxon>
    </lineage>
</organism>
<dbReference type="InterPro" id="IPR001810">
    <property type="entry name" value="F-box_dom"/>
</dbReference>
<proteinExistence type="predicted"/>
<dbReference type="InterPro" id="IPR042317">
    <property type="entry name" value="She-1-like"/>
</dbReference>
<sequence length="314" mass="36916">MSPREWNEIDEDSKREVIKYLDYESRCNLKLCSKHDYRVVNSTKFIASKIKIHETVSQFKDDKTIIRIDIDTFTIWFIGREEITRIDRGLNGELNERLSEIKQINRYDLLREFMDQFSYNSVFTAGMVEVDSLKLCPSPNWKFNFHGLSLVDVPDYRTWLRQLNSGLKSLHVGGDGEYTIREEISRMTITESLNLYKCIDVRDKDLRRVTATNLRIYMGEITAEWVKKAIKNYLENGKRKDEFNVKLLFEEKQYDPFLFIPESLVIQINEERSNEKRLCGEIIGGFRNTHGIQTNRYISIVGYSSILEISCGIL</sequence>
<dbReference type="PANTHER" id="PTHR31006">
    <property type="entry name" value="F-BOX DOMAIN-CONTAINING PROTEIN-RELATED-RELATED"/>
    <property type="match status" value="1"/>
</dbReference>
<dbReference type="AlphaFoldDB" id="A0A1I7U6U9"/>
<evidence type="ECO:0000259" key="1">
    <source>
        <dbReference type="Pfam" id="PF00646"/>
    </source>
</evidence>
<dbReference type="PANTHER" id="PTHR31006:SF8">
    <property type="entry name" value="F-BOX DOMAIN-CONTAINING PROTEIN-RELATED"/>
    <property type="match status" value="1"/>
</dbReference>
<feature type="domain" description="F-box" evidence="1">
    <location>
        <begin position="7"/>
        <end position="45"/>
    </location>
</feature>
<dbReference type="eggNOG" id="ENOG502TJFC">
    <property type="taxonomic scope" value="Eukaryota"/>
</dbReference>
<reference evidence="3" key="1">
    <citation type="submission" date="2016-11" db="UniProtKB">
        <authorList>
            <consortium name="WormBaseParasite"/>
        </authorList>
    </citation>
    <scope>IDENTIFICATION</scope>
</reference>